<dbReference type="InterPro" id="IPR018247">
    <property type="entry name" value="EF_Hand_1_Ca_BS"/>
</dbReference>
<feature type="signal peptide" evidence="1">
    <location>
        <begin position="1"/>
        <end position="25"/>
    </location>
</feature>
<accession>A0A1G1W6A3</accession>
<proteinExistence type="predicted"/>
<name>A0A1G1W6A3_9BACT</name>
<reference evidence="2 3" key="1">
    <citation type="journal article" date="2016" name="Nat. Commun.">
        <title>Thousands of microbial genomes shed light on interconnected biogeochemical processes in an aquifer system.</title>
        <authorList>
            <person name="Anantharaman K."/>
            <person name="Brown C.T."/>
            <person name="Hug L.A."/>
            <person name="Sharon I."/>
            <person name="Castelle C.J."/>
            <person name="Probst A.J."/>
            <person name="Thomas B.C."/>
            <person name="Singh A."/>
            <person name="Wilkins M.J."/>
            <person name="Karaoz U."/>
            <person name="Brodie E.L."/>
            <person name="Williams K.H."/>
            <person name="Hubbard S.S."/>
            <person name="Banfield J.F."/>
        </authorList>
    </citation>
    <scope>NUCLEOTIDE SEQUENCE [LARGE SCALE GENOMIC DNA]</scope>
</reference>
<evidence type="ECO:0000313" key="2">
    <source>
        <dbReference type="EMBL" id="OGY23216.1"/>
    </source>
</evidence>
<dbReference type="AlphaFoldDB" id="A0A1G1W6A3"/>
<dbReference type="STRING" id="1802593.A2172_02445"/>
<dbReference type="EMBL" id="MHCP01000028">
    <property type="protein sequence ID" value="OGY23216.1"/>
    <property type="molecule type" value="Genomic_DNA"/>
</dbReference>
<evidence type="ECO:0000256" key="1">
    <source>
        <dbReference type="SAM" id="SignalP"/>
    </source>
</evidence>
<dbReference type="GO" id="GO:0000272">
    <property type="term" value="P:polysaccharide catabolic process"/>
    <property type="evidence" value="ECO:0007669"/>
    <property type="project" value="InterPro"/>
</dbReference>
<dbReference type="InterPro" id="IPR036439">
    <property type="entry name" value="Dockerin_dom_sf"/>
</dbReference>
<comment type="caution">
    <text evidence="2">The sequence shown here is derived from an EMBL/GenBank/DDBJ whole genome shotgun (WGS) entry which is preliminary data.</text>
</comment>
<protein>
    <recommendedName>
        <fullName evidence="4">Dockerin domain-containing protein</fullName>
    </recommendedName>
</protein>
<gene>
    <name evidence="2" type="ORF">A2172_02445</name>
</gene>
<evidence type="ECO:0000313" key="3">
    <source>
        <dbReference type="Proteomes" id="UP000176631"/>
    </source>
</evidence>
<keyword evidence="1" id="KW-0732">Signal</keyword>
<evidence type="ECO:0008006" key="4">
    <source>
        <dbReference type="Google" id="ProtNLM"/>
    </source>
</evidence>
<feature type="chain" id="PRO_5009581158" description="Dockerin domain-containing protein" evidence="1">
    <location>
        <begin position="26"/>
        <end position="259"/>
    </location>
</feature>
<dbReference type="Gene3D" id="2.60.40.10">
    <property type="entry name" value="Immunoglobulins"/>
    <property type="match status" value="1"/>
</dbReference>
<dbReference type="InterPro" id="IPR013783">
    <property type="entry name" value="Ig-like_fold"/>
</dbReference>
<organism evidence="2 3">
    <name type="scientific">Candidatus Woykebacteria bacterium RBG_13_40_15</name>
    <dbReference type="NCBI Taxonomy" id="1802593"/>
    <lineage>
        <taxon>Bacteria</taxon>
        <taxon>Candidatus Woykeibacteriota</taxon>
    </lineage>
</organism>
<sequence>MIKKLTCSLLIVSLSFVFCLVQARAADVTVTGTVPPTTVTLSGRAPASSTITIREDGSVVATTVTSVAGTFIRTITSTSGLHNYSLTLVDTAGRSTPATNFNNITLPAHGDTPISNILMPPTIALSKNTIYKGDSTLIYGQASSGSTVHVILNGSQKFSGVVSGSSWQFTLSSGYNFGNNSIYAYLTRAGYANSVNSYTLNLKVNNCRRSDLNCDGFVNLTDFSILLYHWGTNHAIGDINGDGTVGLIDFSIMMFDWTG</sequence>
<dbReference type="Proteomes" id="UP000176631">
    <property type="component" value="Unassembled WGS sequence"/>
</dbReference>
<dbReference type="SUPFAM" id="SSF63446">
    <property type="entry name" value="Type I dockerin domain"/>
    <property type="match status" value="1"/>
</dbReference>
<dbReference type="PROSITE" id="PS00018">
    <property type="entry name" value="EF_HAND_1"/>
    <property type="match status" value="1"/>
</dbReference>